<evidence type="ECO:0000256" key="3">
    <source>
        <dbReference type="ARBA" id="ARBA00023163"/>
    </source>
</evidence>
<keyword evidence="3" id="KW-0804">Transcription</keyword>
<dbReference type="Pfam" id="PF12833">
    <property type="entry name" value="HTH_18"/>
    <property type="match status" value="1"/>
</dbReference>
<dbReference type="PROSITE" id="PS01124">
    <property type="entry name" value="HTH_ARAC_FAMILY_2"/>
    <property type="match status" value="1"/>
</dbReference>
<dbReference type="GO" id="GO:0043565">
    <property type="term" value="F:sequence-specific DNA binding"/>
    <property type="evidence" value="ECO:0007669"/>
    <property type="project" value="InterPro"/>
</dbReference>
<name>A0A4Y5Z4S2_9GAMM</name>
<dbReference type="InterPro" id="IPR009057">
    <property type="entry name" value="Homeodomain-like_sf"/>
</dbReference>
<feature type="domain" description="HTH araC/xylS-type" evidence="4">
    <location>
        <begin position="80"/>
        <end position="160"/>
    </location>
</feature>
<accession>A0A4Y5Z4S2</accession>
<gene>
    <name evidence="5" type="ORF">FIV34_09520</name>
</gene>
<dbReference type="Gene3D" id="1.10.10.60">
    <property type="entry name" value="Homeodomain-like"/>
    <property type="match status" value="2"/>
</dbReference>
<dbReference type="PANTHER" id="PTHR46796">
    <property type="entry name" value="HTH-TYPE TRANSCRIPTIONAL ACTIVATOR RHAS-RELATED"/>
    <property type="match status" value="1"/>
</dbReference>
<proteinExistence type="predicted"/>
<dbReference type="SMART" id="SM00342">
    <property type="entry name" value="HTH_ARAC"/>
    <property type="match status" value="1"/>
</dbReference>
<dbReference type="KEGG" id="lpy:FIV34_09520"/>
<evidence type="ECO:0000313" key="5">
    <source>
        <dbReference type="EMBL" id="QDE39423.1"/>
    </source>
</evidence>
<dbReference type="SUPFAM" id="SSF46689">
    <property type="entry name" value="Homeodomain-like"/>
    <property type="match status" value="2"/>
</dbReference>
<dbReference type="Proteomes" id="UP000316093">
    <property type="component" value="Chromosome"/>
</dbReference>
<organism evidence="5 6">
    <name type="scientific">Luteibacter pinisoli</name>
    <dbReference type="NCBI Taxonomy" id="2589080"/>
    <lineage>
        <taxon>Bacteria</taxon>
        <taxon>Pseudomonadati</taxon>
        <taxon>Pseudomonadota</taxon>
        <taxon>Gammaproteobacteria</taxon>
        <taxon>Lysobacterales</taxon>
        <taxon>Rhodanobacteraceae</taxon>
        <taxon>Luteibacter</taxon>
    </lineage>
</organism>
<evidence type="ECO:0000256" key="1">
    <source>
        <dbReference type="ARBA" id="ARBA00023015"/>
    </source>
</evidence>
<dbReference type="OrthoDB" id="9809338at2"/>
<evidence type="ECO:0000256" key="2">
    <source>
        <dbReference type="ARBA" id="ARBA00023125"/>
    </source>
</evidence>
<dbReference type="InterPro" id="IPR018060">
    <property type="entry name" value="HTH_AraC"/>
</dbReference>
<evidence type="ECO:0000313" key="6">
    <source>
        <dbReference type="Proteomes" id="UP000316093"/>
    </source>
</evidence>
<dbReference type="EMBL" id="CP041046">
    <property type="protein sequence ID" value="QDE39423.1"/>
    <property type="molecule type" value="Genomic_DNA"/>
</dbReference>
<keyword evidence="6" id="KW-1185">Reference proteome</keyword>
<evidence type="ECO:0000259" key="4">
    <source>
        <dbReference type="PROSITE" id="PS01124"/>
    </source>
</evidence>
<protein>
    <submittedName>
        <fullName evidence="5">Helix-turn-helix transcriptional regulator</fullName>
    </submittedName>
</protein>
<dbReference type="InterPro" id="IPR050204">
    <property type="entry name" value="AraC_XylS_family_regulators"/>
</dbReference>
<dbReference type="GO" id="GO:0003700">
    <property type="term" value="F:DNA-binding transcription factor activity"/>
    <property type="evidence" value="ECO:0007669"/>
    <property type="project" value="InterPro"/>
</dbReference>
<sequence>MPASLASGWSSTLRGTRMVTVAAPHIRRLLDRALDHLDRSDANEQRIGTHFLSEALRIHLVPPPDDPAGAFPKLSPDHVETVIDLALANLEARLCIRSLAAACGMSRGHFSRAFKATFGAPPHRWRTLRRLENARYLLARTQVSLADIAATCGFADQAHL</sequence>
<keyword evidence="1" id="KW-0805">Transcription regulation</keyword>
<keyword evidence="2" id="KW-0238">DNA-binding</keyword>
<reference evidence="5 6" key="1">
    <citation type="submission" date="2019-06" db="EMBL/GenBank/DDBJ databases">
        <title>A complete genome sequence for Luteibacter pinisoli MAH-14.</title>
        <authorList>
            <person name="Baltrus D.A."/>
        </authorList>
    </citation>
    <scope>NUCLEOTIDE SEQUENCE [LARGE SCALE GENOMIC DNA]</scope>
    <source>
        <strain evidence="5 6">MAH-14</strain>
    </source>
</reference>
<dbReference type="AlphaFoldDB" id="A0A4Y5Z4S2"/>